<reference evidence="3" key="1">
    <citation type="submission" date="2015-03" db="EMBL/GenBank/DDBJ databases">
        <authorList>
            <consortium name="Pathogen Informatics"/>
        </authorList>
    </citation>
    <scope>NUCLEOTIDE SEQUENCE [LARGE SCALE GENOMIC DNA]</scope>
    <source>
        <strain evidence="3">N09902308</strain>
    </source>
</reference>
<proteinExistence type="predicted"/>
<evidence type="ECO:0000313" key="3">
    <source>
        <dbReference type="Proteomes" id="UP000039021"/>
    </source>
</evidence>
<organism evidence="2 3">
    <name type="scientific">Mycobacterium tuberculosis</name>
    <dbReference type="NCBI Taxonomy" id="1773"/>
    <lineage>
        <taxon>Bacteria</taxon>
        <taxon>Bacillati</taxon>
        <taxon>Actinomycetota</taxon>
        <taxon>Actinomycetes</taxon>
        <taxon>Mycobacteriales</taxon>
        <taxon>Mycobacteriaceae</taxon>
        <taxon>Mycobacterium</taxon>
        <taxon>Mycobacterium tuberculosis complex</taxon>
    </lineage>
</organism>
<comment type="caution">
    <text evidence="2">The sequence shown here is derived from an EMBL/GenBank/DDBJ whole genome shotgun (WGS) entry which is preliminary data.</text>
</comment>
<dbReference type="Proteomes" id="UP000039021">
    <property type="component" value="Unassembled WGS sequence"/>
</dbReference>
<feature type="region of interest" description="Disordered" evidence="1">
    <location>
        <begin position="1"/>
        <end position="44"/>
    </location>
</feature>
<gene>
    <name evidence="2" type="ORF">ERS007739_05480</name>
</gene>
<evidence type="ECO:0000256" key="1">
    <source>
        <dbReference type="SAM" id="MobiDB-lite"/>
    </source>
</evidence>
<feature type="compositionally biased region" description="Polar residues" evidence="1">
    <location>
        <begin position="14"/>
        <end position="44"/>
    </location>
</feature>
<accession>A0A916PHP4</accession>
<dbReference type="EMBL" id="CSBK01004489">
    <property type="protein sequence ID" value="CPB94213.1"/>
    <property type="molecule type" value="Genomic_DNA"/>
</dbReference>
<protein>
    <submittedName>
        <fullName evidence="2">Uncharacterized protein</fullName>
    </submittedName>
</protein>
<dbReference type="AlphaFoldDB" id="A0A916PHP4"/>
<evidence type="ECO:0000313" key="2">
    <source>
        <dbReference type="EMBL" id="CPB94213.1"/>
    </source>
</evidence>
<sequence>MSLEPPPWLELTTREPSTNATRVSPPGSTHTSLPSLTANGRKST</sequence>
<name>A0A916PHP4_MYCTX</name>